<sequence length="142" mass="14153">MALTGHRRARGALVPAGLALALAAGCGGGGGGGGRACPMIRGHDGITIDAAPFAAAHPRARRLCVGSRCVPLTAKPPEPQGITVPYHGAPLRIRVVVAAADGSALVDRTVSARAHRIAAKGCDTIARQGRVTVAADGSVRAS</sequence>
<evidence type="ECO:0008006" key="3">
    <source>
        <dbReference type="Google" id="ProtNLM"/>
    </source>
</evidence>
<evidence type="ECO:0000313" key="2">
    <source>
        <dbReference type="Proteomes" id="UP000680206"/>
    </source>
</evidence>
<name>A0ABS3S1E7_9ACTN</name>
<evidence type="ECO:0000313" key="1">
    <source>
        <dbReference type="EMBL" id="MBO2462830.1"/>
    </source>
</evidence>
<comment type="caution">
    <text evidence="1">The sequence shown here is derived from an EMBL/GenBank/DDBJ whole genome shotgun (WGS) entry which is preliminary data.</text>
</comment>
<dbReference type="RefSeq" id="WP_208247467.1">
    <property type="nucleotide sequence ID" value="NZ_JAGEPF010000024.1"/>
</dbReference>
<dbReference type="EMBL" id="JAGEPF010000024">
    <property type="protein sequence ID" value="MBO2462830.1"/>
    <property type="molecule type" value="Genomic_DNA"/>
</dbReference>
<protein>
    <recommendedName>
        <fullName evidence="3">Lipoprotein</fullName>
    </recommendedName>
</protein>
<dbReference type="PROSITE" id="PS51257">
    <property type="entry name" value="PROKAR_LIPOPROTEIN"/>
    <property type="match status" value="1"/>
</dbReference>
<proteinExistence type="predicted"/>
<keyword evidence="2" id="KW-1185">Reference proteome</keyword>
<dbReference type="Proteomes" id="UP000680206">
    <property type="component" value="Unassembled WGS sequence"/>
</dbReference>
<organism evidence="1 2">
    <name type="scientific">Actinomadura violacea</name>
    <dbReference type="NCBI Taxonomy" id="2819934"/>
    <lineage>
        <taxon>Bacteria</taxon>
        <taxon>Bacillati</taxon>
        <taxon>Actinomycetota</taxon>
        <taxon>Actinomycetes</taxon>
        <taxon>Streptosporangiales</taxon>
        <taxon>Thermomonosporaceae</taxon>
        <taxon>Actinomadura</taxon>
    </lineage>
</organism>
<accession>A0ABS3S1E7</accession>
<reference evidence="1 2" key="1">
    <citation type="submission" date="2021-03" db="EMBL/GenBank/DDBJ databases">
        <title>Actinomadura violae sp. nov., isolated from lichen in Thailand.</title>
        <authorList>
            <person name="Kanchanasin P."/>
            <person name="Saeng-In P."/>
            <person name="Phongsopitanun W."/>
            <person name="Yuki M."/>
            <person name="Kudo T."/>
            <person name="Ohkuma M."/>
            <person name="Tanasupawat S."/>
        </authorList>
    </citation>
    <scope>NUCLEOTIDE SEQUENCE [LARGE SCALE GENOMIC DNA]</scope>
    <source>
        <strain evidence="1 2">LCR2-06</strain>
    </source>
</reference>
<gene>
    <name evidence="1" type="ORF">J4709_35205</name>
</gene>